<feature type="domain" description="HTH luxR-type" evidence="4">
    <location>
        <begin position="326"/>
        <end position="391"/>
    </location>
</feature>
<gene>
    <name evidence="5" type="ORF">KDW03_03200</name>
</gene>
<dbReference type="InterPro" id="IPR000014">
    <property type="entry name" value="PAS"/>
</dbReference>
<name>A0AAX3BF28_9SPIR</name>
<dbReference type="Proteomes" id="UP001056539">
    <property type="component" value="Chromosome"/>
</dbReference>
<keyword evidence="1" id="KW-0805">Transcription regulation</keyword>
<dbReference type="SMART" id="SM00421">
    <property type="entry name" value="HTH_LUXR"/>
    <property type="match status" value="1"/>
</dbReference>
<dbReference type="PROSITE" id="PS50043">
    <property type="entry name" value="HTH_LUXR_2"/>
    <property type="match status" value="1"/>
</dbReference>
<dbReference type="InterPro" id="IPR000792">
    <property type="entry name" value="Tscrpt_reg_LuxR_C"/>
</dbReference>
<evidence type="ECO:0000256" key="3">
    <source>
        <dbReference type="ARBA" id="ARBA00023163"/>
    </source>
</evidence>
<keyword evidence="6" id="KW-1185">Reference proteome</keyword>
<dbReference type="Pfam" id="PF13188">
    <property type="entry name" value="PAS_8"/>
    <property type="match status" value="1"/>
</dbReference>
<dbReference type="SUPFAM" id="SSF46894">
    <property type="entry name" value="C-terminal effector domain of the bipartite response regulators"/>
    <property type="match status" value="1"/>
</dbReference>
<evidence type="ECO:0000256" key="2">
    <source>
        <dbReference type="ARBA" id="ARBA00023125"/>
    </source>
</evidence>
<dbReference type="PANTHER" id="PTHR44688">
    <property type="entry name" value="DNA-BINDING TRANSCRIPTIONAL ACTIVATOR DEVR_DOSR"/>
    <property type="match status" value="1"/>
</dbReference>
<dbReference type="KEGG" id="taqu:KDW03_03200"/>
<dbReference type="EMBL" id="CP073355">
    <property type="protein sequence ID" value="URA10826.1"/>
    <property type="molecule type" value="Genomic_DNA"/>
</dbReference>
<dbReference type="PANTHER" id="PTHR44688:SF16">
    <property type="entry name" value="DNA-BINDING TRANSCRIPTIONAL ACTIVATOR DEVR_DOSR"/>
    <property type="match status" value="1"/>
</dbReference>
<accession>A0AAX3BF28</accession>
<evidence type="ECO:0000259" key="4">
    <source>
        <dbReference type="PROSITE" id="PS50043"/>
    </source>
</evidence>
<dbReference type="RefSeq" id="WP_271435954.1">
    <property type="nucleotide sequence ID" value="NZ_CP073355.1"/>
</dbReference>
<dbReference type="GO" id="GO:0003677">
    <property type="term" value="F:DNA binding"/>
    <property type="evidence" value="ECO:0007669"/>
    <property type="project" value="UniProtKB-KW"/>
</dbReference>
<dbReference type="GO" id="GO:0006355">
    <property type="term" value="P:regulation of DNA-templated transcription"/>
    <property type="evidence" value="ECO:0007669"/>
    <property type="project" value="InterPro"/>
</dbReference>
<dbReference type="Gene3D" id="1.10.10.10">
    <property type="entry name" value="Winged helix-like DNA-binding domain superfamily/Winged helix DNA-binding domain"/>
    <property type="match status" value="1"/>
</dbReference>
<dbReference type="AlphaFoldDB" id="A0AAX3BF28"/>
<protein>
    <submittedName>
        <fullName evidence="5">Helix-turn-helix transcriptional regulator</fullName>
    </submittedName>
</protein>
<sequence length="399" mass="46378">MSLPGISVPMCRIDKATYRVKEINEAFSSLLGYDSALLGENYLTIVPSEDFSLAIKVFEHGGEEYITCFGLLDKKGKTVRMHHMFSLYEGDILDVMIPEARQETNFFETALLEQMEHPVFCFSYEGHILYANNVAAPLFSDGNTLANSPDWPVISQKLSGYEDFSLWCHIGSREGFFRFRPLKENLWLSEYLWGREEIVSRFCETIMGWDMPAVLLDLRVQGSEGVHENRSFAEFGLSRSQVFEELEKLRTTESYLTLIQAKKGFAYYRPLFLPFHPRLQILLVVFIDETAHIKKELVFERFSQIIEEMIHFSDDLLSRLSGDIEEIFENHNLSERERKIVELIQQGMSNEEIAAHLYISVDTVKKSVSQLYRKFDVNNRLELLQRIYLPQRHRIPPKG</sequence>
<dbReference type="Pfam" id="PF00196">
    <property type="entry name" value="GerE"/>
    <property type="match status" value="1"/>
</dbReference>
<organism evidence="5 6">
    <name type="scientific">Thermospira aquatica</name>
    <dbReference type="NCBI Taxonomy" id="2828656"/>
    <lineage>
        <taxon>Bacteria</taxon>
        <taxon>Pseudomonadati</taxon>
        <taxon>Spirochaetota</taxon>
        <taxon>Spirochaetia</taxon>
        <taxon>Brevinematales</taxon>
        <taxon>Thermospiraceae</taxon>
        <taxon>Thermospira</taxon>
    </lineage>
</organism>
<evidence type="ECO:0000313" key="5">
    <source>
        <dbReference type="EMBL" id="URA10826.1"/>
    </source>
</evidence>
<evidence type="ECO:0000313" key="6">
    <source>
        <dbReference type="Proteomes" id="UP001056539"/>
    </source>
</evidence>
<dbReference type="PRINTS" id="PR00038">
    <property type="entry name" value="HTHLUXR"/>
</dbReference>
<reference evidence="5" key="1">
    <citation type="submission" date="2021-04" db="EMBL/GenBank/DDBJ databases">
        <authorList>
            <person name="Postec A."/>
        </authorList>
    </citation>
    <scope>NUCLEOTIDE SEQUENCE</scope>
    <source>
        <strain evidence="5">F1F22</strain>
    </source>
</reference>
<dbReference type="InterPro" id="IPR016032">
    <property type="entry name" value="Sig_transdc_resp-reg_C-effctor"/>
</dbReference>
<dbReference type="CDD" id="cd06170">
    <property type="entry name" value="LuxR_C_like"/>
    <property type="match status" value="1"/>
</dbReference>
<proteinExistence type="predicted"/>
<evidence type="ECO:0000256" key="1">
    <source>
        <dbReference type="ARBA" id="ARBA00023015"/>
    </source>
</evidence>
<reference evidence="5" key="2">
    <citation type="submission" date="2022-06" db="EMBL/GenBank/DDBJ databases">
        <title>Thermospira aquatica gen. nov., sp. nov.</title>
        <authorList>
            <person name="Ben Ali Gam Z."/>
            <person name="Labat M."/>
        </authorList>
    </citation>
    <scope>NUCLEOTIDE SEQUENCE</scope>
    <source>
        <strain evidence="5">F1F22</strain>
    </source>
</reference>
<keyword evidence="2" id="KW-0238">DNA-binding</keyword>
<keyword evidence="3" id="KW-0804">Transcription</keyword>
<dbReference type="InterPro" id="IPR036388">
    <property type="entry name" value="WH-like_DNA-bd_sf"/>
</dbReference>